<dbReference type="Proteomes" id="UP000541154">
    <property type="component" value="Unassembled WGS sequence"/>
</dbReference>
<evidence type="ECO:0000313" key="1">
    <source>
        <dbReference type="EMBL" id="KAF5861539.1"/>
    </source>
</evidence>
<gene>
    <name evidence="1" type="ORF">ETB97_012865</name>
</gene>
<dbReference type="EMBL" id="SPNV01000097">
    <property type="protein sequence ID" value="KAF5861539.1"/>
    <property type="molecule type" value="Genomic_DNA"/>
</dbReference>
<comment type="caution">
    <text evidence="1">The sequence shown here is derived from an EMBL/GenBank/DDBJ whole genome shotgun (WGS) entry which is preliminary data.</text>
</comment>
<organism evidence="1 2">
    <name type="scientific">Petromyces alliaceus</name>
    <name type="common">Aspergillus alliaceus</name>
    <dbReference type="NCBI Taxonomy" id="209559"/>
    <lineage>
        <taxon>Eukaryota</taxon>
        <taxon>Fungi</taxon>
        <taxon>Dikarya</taxon>
        <taxon>Ascomycota</taxon>
        <taxon>Pezizomycotina</taxon>
        <taxon>Eurotiomycetes</taxon>
        <taxon>Eurotiomycetidae</taxon>
        <taxon>Eurotiales</taxon>
        <taxon>Aspergillaceae</taxon>
        <taxon>Aspergillus</taxon>
        <taxon>Aspergillus subgen. Circumdati</taxon>
    </lineage>
</organism>
<keyword evidence="2" id="KW-1185">Reference proteome</keyword>
<protein>
    <submittedName>
        <fullName evidence="1">Uncharacterized protein</fullName>
    </submittedName>
</protein>
<name>A0A8H6E6R6_PETAA</name>
<proteinExistence type="predicted"/>
<dbReference type="AlphaFoldDB" id="A0A8H6E6R6"/>
<evidence type="ECO:0000313" key="2">
    <source>
        <dbReference type="Proteomes" id="UP000541154"/>
    </source>
</evidence>
<accession>A0A8H6E6R6</accession>
<sequence>MIVAAKFAKPGDGAEQQANGHNCAAPMFWVVPLGKYHCAWMPKLTTYEDNPFQVLITETNNDASRYENHRANRNAQQATQILAPDFTGWNLDTVLMCLDSPAREEGYISPPTAWSFGPGLLPWFGIL</sequence>
<reference evidence="1 2" key="1">
    <citation type="submission" date="2019-04" db="EMBL/GenBank/DDBJ databases">
        <title>Aspergillus burnettii sp. nov., novel species from soil in southeast Queensland.</title>
        <authorList>
            <person name="Gilchrist C.L.M."/>
            <person name="Pitt J.I."/>
            <person name="Lange L."/>
            <person name="Lacey H.J."/>
            <person name="Vuong D."/>
            <person name="Midgley D.J."/>
            <person name="Greenfield P."/>
            <person name="Bradbury M."/>
            <person name="Lacey E."/>
            <person name="Busk P.K."/>
            <person name="Pilgaard B."/>
            <person name="Chooi Y.H."/>
            <person name="Piggott A.M."/>
        </authorList>
    </citation>
    <scope>NUCLEOTIDE SEQUENCE [LARGE SCALE GENOMIC DNA]</scope>
    <source>
        <strain evidence="1 2">FRR 5400</strain>
    </source>
</reference>